<dbReference type="Proteomes" id="UP001497482">
    <property type="component" value="Chromosome 18"/>
</dbReference>
<dbReference type="Pfam" id="PF15400">
    <property type="entry name" value="TEX33"/>
    <property type="match status" value="1"/>
</dbReference>
<gene>
    <name evidence="1" type="ORF">KC01_LOCUS18539</name>
</gene>
<proteinExistence type="predicted"/>
<dbReference type="AlphaFoldDB" id="A0AAV2KL54"/>
<sequence>MCLGDDFLEKCNTTCWSVASFSVVWLHSLTSIRIINVTVGVLENGYHCLGHCLRSNMFPGCPVLWKSISRESYVAHPLTPPDLWFGHKTDDLVQWAEMNIMNNKRSLTAVGESGKKV</sequence>
<reference evidence="1 2" key="1">
    <citation type="submission" date="2024-04" db="EMBL/GenBank/DDBJ databases">
        <authorList>
            <person name="Waldvogel A.-M."/>
            <person name="Schoenle A."/>
        </authorList>
    </citation>
    <scope>NUCLEOTIDE SEQUENCE [LARGE SCALE GENOMIC DNA]</scope>
</reference>
<evidence type="ECO:0000313" key="2">
    <source>
        <dbReference type="Proteomes" id="UP001497482"/>
    </source>
</evidence>
<evidence type="ECO:0000313" key="1">
    <source>
        <dbReference type="EMBL" id="CAL1588817.1"/>
    </source>
</evidence>
<name>A0AAV2KL54_KNICA</name>
<accession>A0AAV2KL54</accession>
<protein>
    <submittedName>
        <fullName evidence="1">Uncharacterized protein</fullName>
    </submittedName>
</protein>
<dbReference type="InterPro" id="IPR029234">
    <property type="entry name" value="CIMIP4"/>
</dbReference>
<organism evidence="1 2">
    <name type="scientific">Knipowitschia caucasica</name>
    <name type="common">Caucasian dwarf goby</name>
    <name type="synonym">Pomatoschistus caucasicus</name>
    <dbReference type="NCBI Taxonomy" id="637954"/>
    <lineage>
        <taxon>Eukaryota</taxon>
        <taxon>Metazoa</taxon>
        <taxon>Chordata</taxon>
        <taxon>Craniata</taxon>
        <taxon>Vertebrata</taxon>
        <taxon>Euteleostomi</taxon>
        <taxon>Actinopterygii</taxon>
        <taxon>Neopterygii</taxon>
        <taxon>Teleostei</taxon>
        <taxon>Neoteleostei</taxon>
        <taxon>Acanthomorphata</taxon>
        <taxon>Gobiaria</taxon>
        <taxon>Gobiiformes</taxon>
        <taxon>Gobioidei</taxon>
        <taxon>Gobiidae</taxon>
        <taxon>Gobiinae</taxon>
        <taxon>Knipowitschia</taxon>
    </lineage>
</organism>
<dbReference type="EMBL" id="OZ035840">
    <property type="protein sequence ID" value="CAL1588817.1"/>
    <property type="molecule type" value="Genomic_DNA"/>
</dbReference>
<keyword evidence="2" id="KW-1185">Reference proteome</keyword>